<dbReference type="PANTHER" id="PTHR31793:SF27">
    <property type="entry name" value="NOVEL THIOESTERASE SUPERFAMILY DOMAIN AND SAPOSIN A-TYPE DOMAIN CONTAINING PROTEIN (0610012H03RIK)"/>
    <property type="match status" value="1"/>
</dbReference>
<dbReference type="EMBL" id="JALJOT010000001">
    <property type="protein sequence ID" value="KAK9918906.1"/>
    <property type="molecule type" value="Genomic_DNA"/>
</dbReference>
<evidence type="ECO:0000256" key="2">
    <source>
        <dbReference type="ARBA" id="ARBA00022801"/>
    </source>
</evidence>
<dbReference type="CDD" id="cd00586">
    <property type="entry name" value="4HBT"/>
    <property type="match status" value="1"/>
</dbReference>
<dbReference type="Pfam" id="PF13279">
    <property type="entry name" value="4HBT_2"/>
    <property type="match status" value="1"/>
</dbReference>
<dbReference type="Proteomes" id="UP001491310">
    <property type="component" value="Unassembled WGS sequence"/>
</dbReference>
<dbReference type="PANTHER" id="PTHR31793">
    <property type="entry name" value="4-HYDROXYBENZOYL-COA THIOESTERASE FAMILY MEMBER"/>
    <property type="match status" value="1"/>
</dbReference>
<proteinExistence type="inferred from homology"/>
<keyword evidence="4" id="KW-1185">Reference proteome</keyword>
<name>A0ABR2Z597_9CHLO</name>
<accession>A0ABR2Z597</accession>
<keyword evidence="2" id="KW-0378">Hydrolase</keyword>
<dbReference type="InterPro" id="IPR050563">
    <property type="entry name" value="4-hydroxybenzoyl-CoA_TE"/>
</dbReference>
<dbReference type="SUPFAM" id="SSF54637">
    <property type="entry name" value="Thioesterase/thiol ester dehydrase-isomerase"/>
    <property type="match status" value="1"/>
</dbReference>
<evidence type="ECO:0000256" key="1">
    <source>
        <dbReference type="ARBA" id="ARBA00005953"/>
    </source>
</evidence>
<comment type="similarity">
    <text evidence="1">Belongs to the 4-hydroxybenzoyl-CoA thioesterase family.</text>
</comment>
<evidence type="ECO:0000313" key="3">
    <source>
        <dbReference type="EMBL" id="KAK9918906.1"/>
    </source>
</evidence>
<dbReference type="Gene3D" id="3.10.129.10">
    <property type="entry name" value="Hotdog Thioesterase"/>
    <property type="match status" value="1"/>
</dbReference>
<sequence length="225" mass="25453">MVVLRSICSLSGWRNFDCPAQKTVQESRLSPRPALTRKRKELSHLHLLCSIRRIRPRPHACPARAGSGPSDAPDFSCLMSVRDYELDQYGVVNNAVYSNYLQHVRHEYLEYIGLDADAVARSGAALALSELNMKFLAPLRSKDRFRGVLRVTKATVGRVVMEQQLILTSDSDDTDSKVVLHAHVVVVSLDEAYRPRRIPQHVRELMLSGQPRRDQEGSKFMSGWD</sequence>
<evidence type="ECO:0008006" key="5">
    <source>
        <dbReference type="Google" id="ProtNLM"/>
    </source>
</evidence>
<evidence type="ECO:0000313" key="4">
    <source>
        <dbReference type="Proteomes" id="UP001491310"/>
    </source>
</evidence>
<dbReference type="InterPro" id="IPR029069">
    <property type="entry name" value="HotDog_dom_sf"/>
</dbReference>
<comment type="caution">
    <text evidence="3">The sequence shown here is derived from an EMBL/GenBank/DDBJ whole genome shotgun (WGS) entry which is preliminary data.</text>
</comment>
<gene>
    <name evidence="3" type="ORF">WJX75_007974</name>
</gene>
<protein>
    <recommendedName>
        <fullName evidence="5">Thioesterase domain-containing protein</fullName>
    </recommendedName>
</protein>
<organism evidence="3 4">
    <name type="scientific">Coccomyxa subellipsoidea</name>
    <dbReference type="NCBI Taxonomy" id="248742"/>
    <lineage>
        <taxon>Eukaryota</taxon>
        <taxon>Viridiplantae</taxon>
        <taxon>Chlorophyta</taxon>
        <taxon>core chlorophytes</taxon>
        <taxon>Trebouxiophyceae</taxon>
        <taxon>Trebouxiophyceae incertae sedis</taxon>
        <taxon>Coccomyxaceae</taxon>
        <taxon>Coccomyxa</taxon>
    </lineage>
</organism>
<reference evidence="3 4" key="1">
    <citation type="journal article" date="2024" name="Nat. Commun.">
        <title>Phylogenomics reveals the evolutionary origins of lichenization in chlorophyte algae.</title>
        <authorList>
            <person name="Puginier C."/>
            <person name="Libourel C."/>
            <person name="Otte J."/>
            <person name="Skaloud P."/>
            <person name="Haon M."/>
            <person name="Grisel S."/>
            <person name="Petersen M."/>
            <person name="Berrin J.G."/>
            <person name="Delaux P.M."/>
            <person name="Dal Grande F."/>
            <person name="Keller J."/>
        </authorList>
    </citation>
    <scope>NUCLEOTIDE SEQUENCE [LARGE SCALE GENOMIC DNA]</scope>
    <source>
        <strain evidence="3 4">SAG 216-7</strain>
    </source>
</reference>